<dbReference type="Proteomes" id="UP001241377">
    <property type="component" value="Unassembled WGS sequence"/>
</dbReference>
<reference evidence="1" key="1">
    <citation type="submission" date="2023-04" db="EMBL/GenBank/DDBJ databases">
        <title>Draft Genome sequencing of Naganishia species isolated from polar environments using Oxford Nanopore Technology.</title>
        <authorList>
            <person name="Leo P."/>
            <person name="Venkateswaran K."/>
        </authorList>
    </citation>
    <scope>NUCLEOTIDE SEQUENCE</scope>
    <source>
        <strain evidence="1">MNA-CCFEE 5261</strain>
    </source>
</reference>
<evidence type="ECO:0000313" key="2">
    <source>
        <dbReference type="Proteomes" id="UP001241377"/>
    </source>
</evidence>
<accession>A0ACC2UZZ1</accession>
<organism evidence="1 2">
    <name type="scientific">Naganishia cerealis</name>
    <dbReference type="NCBI Taxonomy" id="610337"/>
    <lineage>
        <taxon>Eukaryota</taxon>
        <taxon>Fungi</taxon>
        <taxon>Dikarya</taxon>
        <taxon>Basidiomycota</taxon>
        <taxon>Agaricomycotina</taxon>
        <taxon>Tremellomycetes</taxon>
        <taxon>Filobasidiales</taxon>
        <taxon>Filobasidiaceae</taxon>
        <taxon>Naganishia</taxon>
    </lineage>
</organism>
<protein>
    <submittedName>
        <fullName evidence="1">Uncharacterized protein</fullName>
    </submittedName>
</protein>
<name>A0ACC2UZZ1_9TREE</name>
<gene>
    <name evidence="1" type="ORF">QFC19_008743</name>
</gene>
<evidence type="ECO:0000313" key="1">
    <source>
        <dbReference type="EMBL" id="KAJ9092309.1"/>
    </source>
</evidence>
<sequence>MSDIDEDILDLAEPSASNDAGRPKNRKRKSGNATAASANRSTKKRKTGQVSGQLSKETIEDDDEETEDEYPQMDPSRLSPPDRGYDDKGSGDNDNGSGNEDEDDDEDDDEDADDMDLESEDGYSAPAPGTVVKEEKTAPATSSASKRPSVPKRESSSTKKATAASIKKASTAAKEKAAGKAVGRAVKKAGGAVSAKAVSIAKNKVAASSNIPFPLEGKYKDENDREYLLNLPEIEREQILADRADDRQKQLDSLALGELYKATRGAESDEDGEQEDATHQPEVQPTVDDDDESEAMDLVDSDEDAEGEEDNSTEDLGQRRVAKPEHKNRAMAALNEKRKQRADRAERRQRGSVSPSRDRVKDMFSDEDSEGNTERPSSGGKDRKTSRRDGYDDYSDDEDYLRSKKENRERRGDSTKARDRRGGDARSSRKEPLKAAALNQARLSRADLAEYKHRNFFEAMLKGKILMSNVHLDGMKKVRQSTGAILSLVGRFSPNHLGSAAYLLEYIPGVAPEGSTYEIEHRGKTFPENRKLAVQYGRAKQTVRMSDVSNRPFDDSEVFRWWSTMNADDQDLPTASDLKNKAQSLQKQRETLVTDAEVRARIDAFKRLGRLGQPSERERSRLESERSLAERRGDLEAVRALDEQLRELAQNITAHRRQSQDGKEQDDLAIKLAIVNEKNRKAALANSRRAHQAGLTKRKQIEDGTIYDASARVKTRLKQHDAAMPKSLAILQGEASAAAPIADLTTENKAAADAAAKAAVLNTKSGALAVDLDLGDF</sequence>
<comment type="caution">
    <text evidence="1">The sequence shown here is derived from an EMBL/GenBank/DDBJ whole genome shotgun (WGS) entry which is preliminary data.</text>
</comment>
<proteinExistence type="predicted"/>
<dbReference type="EMBL" id="JASBWR010000136">
    <property type="protein sequence ID" value="KAJ9092309.1"/>
    <property type="molecule type" value="Genomic_DNA"/>
</dbReference>
<keyword evidence="2" id="KW-1185">Reference proteome</keyword>